<protein>
    <submittedName>
        <fullName evidence="3">Uncharacterized protein</fullName>
    </submittedName>
</protein>
<feature type="compositionally biased region" description="Basic and acidic residues" evidence="1">
    <location>
        <begin position="110"/>
        <end position="123"/>
    </location>
</feature>
<reference evidence="3 4" key="1">
    <citation type="journal article" date="2024" name="Commun. Biol.">
        <title>Comparative genomic analysis of thermophilic fungi reveals convergent evolutionary adaptations and gene losses.</title>
        <authorList>
            <person name="Steindorff A.S."/>
            <person name="Aguilar-Pontes M.V."/>
            <person name="Robinson A.J."/>
            <person name="Andreopoulos B."/>
            <person name="LaButti K."/>
            <person name="Kuo A."/>
            <person name="Mondo S."/>
            <person name="Riley R."/>
            <person name="Otillar R."/>
            <person name="Haridas S."/>
            <person name="Lipzen A."/>
            <person name="Grimwood J."/>
            <person name="Schmutz J."/>
            <person name="Clum A."/>
            <person name="Reid I.D."/>
            <person name="Moisan M.C."/>
            <person name="Butler G."/>
            <person name="Nguyen T.T.M."/>
            <person name="Dewar K."/>
            <person name="Conant G."/>
            <person name="Drula E."/>
            <person name="Henrissat B."/>
            <person name="Hansel C."/>
            <person name="Singer S."/>
            <person name="Hutchinson M.I."/>
            <person name="de Vries R.P."/>
            <person name="Natvig D.O."/>
            <person name="Powell A.J."/>
            <person name="Tsang A."/>
            <person name="Grigoriev I.V."/>
        </authorList>
    </citation>
    <scope>NUCLEOTIDE SEQUENCE [LARGE SCALE GENOMIC DNA]</scope>
    <source>
        <strain evidence="3 4">CBS 494.80</strain>
    </source>
</reference>
<comment type="caution">
    <text evidence="3">The sequence shown here is derived from an EMBL/GenBank/DDBJ whole genome shotgun (WGS) entry which is preliminary data.</text>
</comment>
<name>A0ABR4CSB7_9HELO</name>
<keyword evidence="4" id="KW-1185">Reference proteome</keyword>
<evidence type="ECO:0000313" key="3">
    <source>
        <dbReference type="EMBL" id="KAL2072667.1"/>
    </source>
</evidence>
<organism evidence="3 4">
    <name type="scientific">Oculimacula yallundae</name>
    <dbReference type="NCBI Taxonomy" id="86028"/>
    <lineage>
        <taxon>Eukaryota</taxon>
        <taxon>Fungi</taxon>
        <taxon>Dikarya</taxon>
        <taxon>Ascomycota</taxon>
        <taxon>Pezizomycotina</taxon>
        <taxon>Leotiomycetes</taxon>
        <taxon>Helotiales</taxon>
        <taxon>Ploettnerulaceae</taxon>
        <taxon>Oculimacula</taxon>
    </lineage>
</organism>
<gene>
    <name evidence="3" type="ORF">VTL71DRAFT_12010</name>
</gene>
<evidence type="ECO:0000313" key="4">
    <source>
        <dbReference type="Proteomes" id="UP001595075"/>
    </source>
</evidence>
<evidence type="ECO:0000256" key="2">
    <source>
        <dbReference type="SAM" id="SignalP"/>
    </source>
</evidence>
<feature type="chain" id="PRO_5047011876" evidence="2">
    <location>
        <begin position="25"/>
        <end position="631"/>
    </location>
</feature>
<accession>A0ABR4CSB7</accession>
<evidence type="ECO:0000256" key="1">
    <source>
        <dbReference type="SAM" id="MobiDB-lite"/>
    </source>
</evidence>
<proteinExistence type="predicted"/>
<feature type="region of interest" description="Disordered" evidence="1">
    <location>
        <begin position="545"/>
        <end position="567"/>
    </location>
</feature>
<dbReference type="EMBL" id="JAZHXI010000004">
    <property type="protein sequence ID" value="KAL2072667.1"/>
    <property type="molecule type" value="Genomic_DNA"/>
</dbReference>
<sequence length="631" mass="69441">MLLSTLILALLAFFILQPNTFTIALPAPNLPLSQQNQLSQDQNSPSKGLCILPIFIPWFYPCTWTSSSTSALQKLSPVVMAKYMVKIPVTLVESMLVPFSRLAKSKENELVRSDSQQSRDDIRLQPGPNIVTRNPHKSRNAKRLDCSSSSSQTATTSSALASRRYCWYLGFLYPCSWNLPACPKTVKVCTFDVPSKRPPFQTKTCVWVSTSAGRISRSVPAIFALPAMLIKSVSGKSLSRPARYRGARSVPVDLEILNSTTKPGIQGSTSMKQICWWVIWAYKCVPTPKPAMPYQHCEPDVPSKDDKYQTFDCNNWIIPSSAHASFSVPRIFILPSLLLEAVHAIPFPSRTASSLKTPTRAELANPLQLENLNGTDFNTANVTIAKGVKQCWIGTFLWPYITLPPPSIQDNYSYNGCTGQQSCEVVSDTRNTASAPRGFGLLTMAFKGVISGFFTEIDRVAKSELRLGNSEVVGNGRDMIVRRILNHCWQCINIPLAAAETALKQRKHTNTTTSALASSKSDHNIIESRQGTSACLHSEHVISSSGSPLSLSRSISPSPSSSSSTLTPPHVIKLLSIMLALMKNAQVHAIPFPKPELITNSIADPNFDILKRAIGEIMEEIREWLMGEGED</sequence>
<dbReference type="Proteomes" id="UP001595075">
    <property type="component" value="Unassembled WGS sequence"/>
</dbReference>
<feature type="region of interest" description="Disordered" evidence="1">
    <location>
        <begin position="110"/>
        <end position="151"/>
    </location>
</feature>
<feature type="signal peptide" evidence="2">
    <location>
        <begin position="1"/>
        <end position="24"/>
    </location>
</feature>
<keyword evidence="2" id="KW-0732">Signal</keyword>